<protein>
    <submittedName>
        <fullName evidence="2">Uncharacterized protein</fullName>
    </submittedName>
</protein>
<evidence type="ECO:0000256" key="1">
    <source>
        <dbReference type="SAM" id="Phobius"/>
    </source>
</evidence>
<accession>A0ABU1IW18</accession>
<keyword evidence="3" id="KW-1185">Reference proteome</keyword>
<comment type="caution">
    <text evidence="2">The sequence shown here is derived from an EMBL/GenBank/DDBJ whole genome shotgun (WGS) entry which is preliminary data.</text>
</comment>
<feature type="transmembrane region" description="Helical" evidence="1">
    <location>
        <begin position="60"/>
        <end position="77"/>
    </location>
</feature>
<proteinExistence type="predicted"/>
<organism evidence="2 3">
    <name type="scientific">Paenibacillus hunanensis</name>
    <dbReference type="NCBI Taxonomy" id="539262"/>
    <lineage>
        <taxon>Bacteria</taxon>
        <taxon>Bacillati</taxon>
        <taxon>Bacillota</taxon>
        <taxon>Bacilli</taxon>
        <taxon>Bacillales</taxon>
        <taxon>Paenibacillaceae</taxon>
        <taxon>Paenibacillus</taxon>
    </lineage>
</organism>
<evidence type="ECO:0000313" key="3">
    <source>
        <dbReference type="Proteomes" id="UP001185028"/>
    </source>
</evidence>
<name>A0ABU1IW18_9BACL</name>
<sequence length="108" mass="12876">MWGQYHPISYKSRIKERFLKIAGISLSFKDTIWWGLGLYLSTRMSQFVPRIGSDWLYSRIHYGIPFAVCLYLCYAKHTGTNLPVWRYYAGIIKLRLRKRIYQYRKGGS</sequence>
<gene>
    <name evidence="2" type="ORF">JOC58_001339</name>
</gene>
<evidence type="ECO:0000313" key="2">
    <source>
        <dbReference type="EMBL" id="MDR6243452.1"/>
    </source>
</evidence>
<keyword evidence="1" id="KW-0812">Transmembrane</keyword>
<keyword evidence="1" id="KW-1133">Transmembrane helix</keyword>
<feature type="transmembrane region" description="Helical" evidence="1">
    <location>
        <begin position="21"/>
        <end position="40"/>
    </location>
</feature>
<reference evidence="2 3" key="1">
    <citation type="submission" date="2023-07" db="EMBL/GenBank/DDBJ databases">
        <title>Genomic Encyclopedia of Type Strains, Phase IV (KMG-IV): sequencing the most valuable type-strain genomes for metagenomic binning, comparative biology and taxonomic classification.</title>
        <authorList>
            <person name="Goeker M."/>
        </authorList>
    </citation>
    <scope>NUCLEOTIDE SEQUENCE [LARGE SCALE GENOMIC DNA]</scope>
    <source>
        <strain evidence="2 3">DSM 22170</strain>
    </source>
</reference>
<keyword evidence="1" id="KW-0472">Membrane</keyword>
<dbReference type="Proteomes" id="UP001185028">
    <property type="component" value="Unassembled WGS sequence"/>
</dbReference>
<dbReference type="EMBL" id="JAVDQH010000004">
    <property type="protein sequence ID" value="MDR6243452.1"/>
    <property type="molecule type" value="Genomic_DNA"/>
</dbReference>